<dbReference type="OrthoDB" id="10008801at2759"/>
<proteinExistence type="predicted"/>
<name>A0A0D2P0S4_HYPSF</name>
<dbReference type="EMBL" id="KN817688">
    <property type="protein sequence ID" value="KJA14250.1"/>
    <property type="molecule type" value="Genomic_DNA"/>
</dbReference>
<gene>
    <name evidence="1" type="ORF">HYPSUDRAFT_208877</name>
</gene>
<evidence type="ECO:0000313" key="2">
    <source>
        <dbReference type="Proteomes" id="UP000054270"/>
    </source>
</evidence>
<keyword evidence="2" id="KW-1185">Reference proteome</keyword>
<organism evidence="1 2">
    <name type="scientific">Hypholoma sublateritium (strain FD-334 SS-4)</name>
    <dbReference type="NCBI Taxonomy" id="945553"/>
    <lineage>
        <taxon>Eukaryota</taxon>
        <taxon>Fungi</taxon>
        <taxon>Dikarya</taxon>
        <taxon>Basidiomycota</taxon>
        <taxon>Agaricomycotina</taxon>
        <taxon>Agaricomycetes</taxon>
        <taxon>Agaricomycetidae</taxon>
        <taxon>Agaricales</taxon>
        <taxon>Agaricineae</taxon>
        <taxon>Strophariaceae</taxon>
        <taxon>Hypholoma</taxon>
    </lineage>
</organism>
<protein>
    <submittedName>
        <fullName evidence="1">Uncharacterized protein</fullName>
    </submittedName>
</protein>
<dbReference type="Proteomes" id="UP000054270">
    <property type="component" value="Unassembled WGS sequence"/>
</dbReference>
<sequence>MIVSPAADLLYSPSQYVGNVGKDVEWNWGLRQVEVADRKELMETGTVPLPVPGLRPAHRSAPHCRWATLLRPSCLPSSGARPLLVSPADPASFMLHAHAAHHIKASRPAAAKLTAIQSTPLFRKMNANPAALKAITKFAEVVQNQGFNTTAGPPSMFQMAKMWLNADVRAAGKELSDALLAAGVNPNDKEVMQQLSELTKLVSTPPPKI</sequence>
<evidence type="ECO:0000313" key="1">
    <source>
        <dbReference type="EMBL" id="KJA14250.1"/>
    </source>
</evidence>
<reference evidence="2" key="1">
    <citation type="submission" date="2014-04" db="EMBL/GenBank/DDBJ databases">
        <title>Evolutionary Origins and Diversification of the Mycorrhizal Mutualists.</title>
        <authorList>
            <consortium name="DOE Joint Genome Institute"/>
            <consortium name="Mycorrhizal Genomics Consortium"/>
            <person name="Kohler A."/>
            <person name="Kuo A."/>
            <person name="Nagy L.G."/>
            <person name="Floudas D."/>
            <person name="Copeland A."/>
            <person name="Barry K.W."/>
            <person name="Cichocki N."/>
            <person name="Veneault-Fourrey C."/>
            <person name="LaButti K."/>
            <person name="Lindquist E.A."/>
            <person name="Lipzen A."/>
            <person name="Lundell T."/>
            <person name="Morin E."/>
            <person name="Murat C."/>
            <person name="Riley R."/>
            <person name="Ohm R."/>
            <person name="Sun H."/>
            <person name="Tunlid A."/>
            <person name="Henrissat B."/>
            <person name="Grigoriev I.V."/>
            <person name="Hibbett D.S."/>
            <person name="Martin F."/>
        </authorList>
    </citation>
    <scope>NUCLEOTIDE SEQUENCE [LARGE SCALE GENOMIC DNA]</scope>
    <source>
        <strain evidence="2">FD-334 SS-4</strain>
    </source>
</reference>
<dbReference type="AlphaFoldDB" id="A0A0D2P0S4"/>
<accession>A0A0D2P0S4</accession>